<dbReference type="InterPro" id="IPR001123">
    <property type="entry name" value="LeuE-type"/>
</dbReference>
<evidence type="ECO:0000313" key="8">
    <source>
        <dbReference type="Proteomes" id="UP000033400"/>
    </source>
</evidence>
<dbReference type="RefSeq" id="WP_046055532.1">
    <property type="nucleotide sequence ID" value="NZ_LACH01000049.1"/>
</dbReference>
<accession>A0A0F4V4Y7</accession>
<keyword evidence="3 6" id="KW-0812">Transmembrane</keyword>
<evidence type="ECO:0000256" key="2">
    <source>
        <dbReference type="ARBA" id="ARBA00022475"/>
    </source>
</evidence>
<protein>
    <submittedName>
        <fullName evidence="7">Transporter, LysE family protein</fullName>
    </submittedName>
</protein>
<reference evidence="7 8" key="1">
    <citation type="submission" date="2015-03" db="EMBL/GenBank/DDBJ databases">
        <title>Comparative genomics of Pseudomonas insights into diversity of traits involved in vanlence and defense.</title>
        <authorList>
            <person name="Qin Y."/>
        </authorList>
    </citation>
    <scope>NUCLEOTIDE SEQUENCE [LARGE SCALE GENOMIC DNA]</scope>
    <source>
        <strain evidence="7 8">H24</strain>
    </source>
</reference>
<evidence type="ECO:0000256" key="6">
    <source>
        <dbReference type="SAM" id="Phobius"/>
    </source>
</evidence>
<dbReference type="AlphaFoldDB" id="A0A0F4V4Y7"/>
<name>A0A0F4V4Y7_PSEFL</name>
<keyword evidence="5 6" id="KW-0472">Membrane</keyword>
<evidence type="ECO:0000256" key="1">
    <source>
        <dbReference type="ARBA" id="ARBA00004651"/>
    </source>
</evidence>
<evidence type="ECO:0000256" key="4">
    <source>
        <dbReference type="ARBA" id="ARBA00022989"/>
    </source>
</evidence>
<gene>
    <name evidence="7" type="ORF">VD17_21360</name>
</gene>
<comment type="subcellular location">
    <subcellularLocation>
        <location evidence="1">Cell membrane</location>
        <topology evidence="1">Multi-pass membrane protein</topology>
    </subcellularLocation>
</comment>
<feature type="transmembrane region" description="Helical" evidence="6">
    <location>
        <begin position="6"/>
        <end position="26"/>
    </location>
</feature>
<comment type="caution">
    <text evidence="7">The sequence shown here is derived from an EMBL/GenBank/DDBJ whole genome shotgun (WGS) entry which is preliminary data.</text>
</comment>
<feature type="transmembrane region" description="Helical" evidence="6">
    <location>
        <begin position="142"/>
        <end position="166"/>
    </location>
</feature>
<dbReference type="EMBL" id="LACH01000049">
    <property type="protein sequence ID" value="KJZ63814.1"/>
    <property type="molecule type" value="Genomic_DNA"/>
</dbReference>
<evidence type="ECO:0000313" key="7">
    <source>
        <dbReference type="EMBL" id="KJZ63814.1"/>
    </source>
</evidence>
<sequence length="205" mass="21971">MDIFLYAFSVMYSPGPVNFMALNAGLTGRFRRSLGFFVGVGCALLMLFILFGYTGEAIISQAALPYISLVGGLYTLYLAYQVYTATTVVPGEASEPPVAAQKTLTFWNGFLIQVLNPKGIMVVLPITSVMLPAAHITGSSIAIVSALLAIAGGGAPGVYSLLGAILGRRITRESYFTVFNRLMGLALVVCAFFMFHAFYLHVQAT</sequence>
<dbReference type="PANTHER" id="PTHR30086:SF20">
    <property type="entry name" value="ARGININE EXPORTER PROTEIN ARGO-RELATED"/>
    <property type="match status" value="1"/>
</dbReference>
<dbReference type="Pfam" id="PF01810">
    <property type="entry name" value="LysE"/>
    <property type="match status" value="1"/>
</dbReference>
<feature type="transmembrane region" description="Helical" evidence="6">
    <location>
        <begin position="33"/>
        <end position="53"/>
    </location>
</feature>
<feature type="transmembrane region" description="Helical" evidence="6">
    <location>
        <begin position="178"/>
        <end position="199"/>
    </location>
</feature>
<proteinExistence type="predicted"/>
<dbReference type="GO" id="GO:0033228">
    <property type="term" value="P:cysteine export across plasma membrane"/>
    <property type="evidence" value="ECO:0007669"/>
    <property type="project" value="TreeGrafter"/>
</dbReference>
<dbReference type="GO" id="GO:0015171">
    <property type="term" value="F:amino acid transmembrane transporter activity"/>
    <property type="evidence" value="ECO:0007669"/>
    <property type="project" value="TreeGrafter"/>
</dbReference>
<organism evidence="7 8">
    <name type="scientific">Pseudomonas fluorescens</name>
    <dbReference type="NCBI Taxonomy" id="294"/>
    <lineage>
        <taxon>Bacteria</taxon>
        <taxon>Pseudomonadati</taxon>
        <taxon>Pseudomonadota</taxon>
        <taxon>Gammaproteobacteria</taxon>
        <taxon>Pseudomonadales</taxon>
        <taxon>Pseudomonadaceae</taxon>
        <taxon>Pseudomonas</taxon>
    </lineage>
</organism>
<evidence type="ECO:0000256" key="3">
    <source>
        <dbReference type="ARBA" id="ARBA00022692"/>
    </source>
</evidence>
<dbReference type="PANTHER" id="PTHR30086">
    <property type="entry name" value="ARGININE EXPORTER PROTEIN ARGO"/>
    <property type="match status" value="1"/>
</dbReference>
<dbReference type="PATRIC" id="fig|294.133.peg.4029"/>
<feature type="transmembrane region" description="Helical" evidence="6">
    <location>
        <begin position="59"/>
        <end position="80"/>
    </location>
</feature>
<dbReference type="Proteomes" id="UP000033400">
    <property type="component" value="Unassembled WGS sequence"/>
</dbReference>
<dbReference type="GO" id="GO:0005886">
    <property type="term" value="C:plasma membrane"/>
    <property type="evidence" value="ECO:0007669"/>
    <property type="project" value="UniProtKB-SubCell"/>
</dbReference>
<evidence type="ECO:0000256" key="5">
    <source>
        <dbReference type="ARBA" id="ARBA00023136"/>
    </source>
</evidence>
<keyword evidence="2" id="KW-1003">Cell membrane</keyword>
<keyword evidence="4 6" id="KW-1133">Transmembrane helix</keyword>
<dbReference type="OrthoDB" id="6292618at2"/>